<keyword evidence="4" id="KW-1185">Reference proteome</keyword>
<dbReference type="InterPro" id="IPR000305">
    <property type="entry name" value="GIY-YIG_endonuc"/>
</dbReference>
<feature type="domain" description="GIY-YIG" evidence="2">
    <location>
        <begin position="12"/>
        <end position="93"/>
    </location>
</feature>
<dbReference type="Gene3D" id="3.40.1440.10">
    <property type="entry name" value="GIY-YIG endonuclease"/>
    <property type="match status" value="1"/>
</dbReference>
<dbReference type="InterPro" id="IPR050190">
    <property type="entry name" value="UPF0213_domain"/>
</dbReference>
<dbReference type="PROSITE" id="PS50164">
    <property type="entry name" value="GIY_YIG"/>
    <property type="match status" value="1"/>
</dbReference>
<sequence length="99" mass="11703">MTLQNKPTKDESEWWVYLIITESERIYTGIATDTDRRFQEHLATYEGRGKKGAKFFRGHKPLNIIYQEPALSRAEATRREMDIKKLPRTKKWALAYPES</sequence>
<evidence type="ECO:0000256" key="1">
    <source>
        <dbReference type="ARBA" id="ARBA00007435"/>
    </source>
</evidence>
<evidence type="ECO:0000259" key="2">
    <source>
        <dbReference type="PROSITE" id="PS50164"/>
    </source>
</evidence>
<dbReference type="Pfam" id="PF01541">
    <property type="entry name" value="GIY-YIG"/>
    <property type="match status" value="1"/>
</dbReference>
<reference evidence="3" key="1">
    <citation type="submission" date="2022-06" db="EMBL/GenBank/DDBJ databases">
        <title>Alkalimarinus sp. nov., isolated from gut of a Alitta virens.</title>
        <authorList>
            <person name="Yang A.I."/>
            <person name="Shin N.-R."/>
        </authorList>
    </citation>
    <scope>NUCLEOTIDE SEQUENCE</scope>
    <source>
        <strain evidence="3">A2M4</strain>
    </source>
</reference>
<dbReference type="PANTHER" id="PTHR34477">
    <property type="entry name" value="UPF0213 PROTEIN YHBQ"/>
    <property type="match status" value="1"/>
</dbReference>
<protein>
    <submittedName>
        <fullName evidence="3">GIY-YIG nuclease family protein</fullName>
    </submittedName>
</protein>
<dbReference type="PANTHER" id="PTHR34477:SF1">
    <property type="entry name" value="UPF0213 PROTEIN YHBQ"/>
    <property type="match status" value="1"/>
</dbReference>
<name>A0ABY6N2S9_9ALTE</name>
<dbReference type="EMBL" id="CP100390">
    <property type="protein sequence ID" value="UZE96417.1"/>
    <property type="molecule type" value="Genomic_DNA"/>
</dbReference>
<gene>
    <name evidence="3" type="ORF">NKI27_01330</name>
</gene>
<dbReference type="SUPFAM" id="SSF82771">
    <property type="entry name" value="GIY-YIG endonuclease"/>
    <property type="match status" value="1"/>
</dbReference>
<comment type="similarity">
    <text evidence="1">Belongs to the UPF0213 family.</text>
</comment>
<dbReference type="RefSeq" id="WP_265047903.1">
    <property type="nucleotide sequence ID" value="NZ_CP100390.1"/>
</dbReference>
<evidence type="ECO:0000313" key="4">
    <source>
        <dbReference type="Proteomes" id="UP001163739"/>
    </source>
</evidence>
<dbReference type="InterPro" id="IPR035901">
    <property type="entry name" value="GIY-YIG_endonuc_sf"/>
</dbReference>
<organism evidence="3 4">
    <name type="scientific">Alkalimarinus alittae</name>
    <dbReference type="NCBI Taxonomy" id="2961619"/>
    <lineage>
        <taxon>Bacteria</taxon>
        <taxon>Pseudomonadati</taxon>
        <taxon>Pseudomonadota</taxon>
        <taxon>Gammaproteobacteria</taxon>
        <taxon>Alteromonadales</taxon>
        <taxon>Alteromonadaceae</taxon>
        <taxon>Alkalimarinus</taxon>
    </lineage>
</organism>
<proteinExistence type="inferred from homology"/>
<dbReference type="Proteomes" id="UP001163739">
    <property type="component" value="Chromosome"/>
</dbReference>
<dbReference type="CDD" id="cd10456">
    <property type="entry name" value="GIY-YIG_UPF0213"/>
    <property type="match status" value="1"/>
</dbReference>
<evidence type="ECO:0000313" key="3">
    <source>
        <dbReference type="EMBL" id="UZE96417.1"/>
    </source>
</evidence>
<accession>A0ABY6N2S9</accession>